<organism evidence="2 3">
    <name type="scientific">Curtobacterium salicis</name>
    <dbReference type="NCBI Taxonomy" id="1779862"/>
    <lineage>
        <taxon>Bacteria</taxon>
        <taxon>Bacillati</taxon>
        <taxon>Actinomycetota</taxon>
        <taxon>Actinomycetes</taxon>
        <taxon>Micrococcales</taxon>
        <taxon>Microbacteriaceae</taxon>
        <taxon>Curtobacterium</taxon>
    </lineage>
</organism>
<evidence type="ECO:0000313" key="2">
    <source>
        <dbReference type="EMBL" id="NII41499.1"/>
    </source>
</evidence>
<dbReference type="InterPro" id="IPR051704">
    <property type="entry name" value="FAD_aromatic-hydroxylase"/>
</dbReference>
<dbReference type="PANTHER" id="PTHR46865:SF2">
    <property type="entry name" value="MONOOXYGENASE"/>
    <property type="match status" value="1"/>
</dbReference>
<gene>
    <name evidence="2" type="ORF">E9228_002146</name>
</gene>
<proteinExistence type="predicted"/>
<dbReference type="InterPro" id="IPR002938">
    <property type="entry name" value="FAD-bd"/>
</dbReference>
<dbReference type="EMBL" id="JAAOYO010000003">
    <property type="protein sequence ID" value="NII41499.1"/>
    <property type="molecule type" value="Genomic_DNA"/>
</dbReference>
<dbReference type="PRINTS" id="PR00420">
    <property type="entry name" value="RNGMNOXGNASE"/>
</dbReference>
<protein>
    <submittedName>
        <fullName evidence="2">2-polyprenyl-6-methoxyphenol hydroxylase-like FAD-dependent oxidoreductase</fullName>
    </submittedName>
</protein>
<sequence>MEHRTAVVSGASIAGLSTAYWLRRTGWDVTVIERAAAFRDGGQNVDVRGVARDVLRRMDLFDAVKARNTTETGTVLVDERGAVTTELPSDGAGGATAELEILRGDLARTVLEALPSGVTFVYGDAVSAVDDDADGVTLTTEAGRSLRADLFVIAEGVRSRTRATVFGEDVVDQRDLDVTMVFGTIPRTDRDDDRWRWHNAVRGRQVHLRPDPYGTIRAILAYSPGDDVIGLTRAETLAAVRRRYDGVGWEAPRILDALDTSPDVYIDQLQQVRMSTWHRGHVVMAGDAGWCVTPMGGGGASLALTAGYVLAAQLADTTQDQEAALAAYESWMRPLVDDVQDLPRGLKAFAYPQSRLALALRGVMGKVLTSKPLRPLAAKLTQVAETDRELPVLVER</sequence>
<dbReference type="Gene3D" id="3.50.50.60">
    <property type="entry name" value="FAD/NAD(P)-binding domain"/>
    <property type="match status" value="1"/>
</dbReference>
<keyword evidence="3" id="KW-1185">Reference proteome</keyword>
<dbReference type="Pfam" id="PF01494">
    <property type="entry name" value="FAD_binding_3"/>
    <property type="match status" value="1"/>
</dbReference>
<accession>A0ABX0TBD0</accession>
<dbReference type="Gene3D" id="3.30.9.10">
    <property type="entry name" value="D-Amino Acid Oxidase, subunit A, domain 2"/>
    <property type="match status" value="1"/>
</dbReference>
<dbReference type="InterPro" id="IPR036188">
    <property type="entry name" value="FAD/NAD-bd_sf"/>
</dbReference>
<dbReference type="RefSeq" id="WP_166780536.1">
    <property type="nucleotide sequence ID" value="NZ_JAAOYO010000003.1"/>
</dbReference>
<reference evidence="2 3" key="1">
    <citation type="submission" date="2020-03" db="EMBL/GenBank/DDBJ databases">
        <title>Above-ground endophytic microbial communities from plants in different locations in the United States.</title>
        <authorList>
            <person name="Frank C."/>
        </authorList>
    </citation>
    <scope>NUCLEOTIDE SEQUENCE [LARGE SCALE GENOMIC DNA]</scope>
    <source>
        <strain evidence="2 3">WW7</strain>
    </source>
</reference>
<dbReference type="PANTHER" id="PTHR46865">
    <property type="entry name" value="OXIDOREDUCTASE-RELATED"/>
    <property type="match status" value="1"/>
</dbReference>
<evidence type="ECO:0000259" key="1">
    <source>
        <dbReference type="Pfam" id="PF01494"/>
    </source>
</evidence>
<comment type="caution">
    <text evidence="2">The sequence shown here is derived from an EMBL/GenBank/DDBJ whole genome shotgun (WGS) entry which is preliminary data.</text>
</comment>
<name>A0ABX0TBD0_9MICO</name>
<evidence type="ECO:0000313" key="3">
    <source>
        <dbReference type="Proteomes" id="UP001318300"/>
    </source>
</evidence>
<feature type="domain" description="FAD-binding" evidence="1">
    <location>
        <begin position="7"/>
        <end position="339"/>
    </location>
</feature>
<dbReference type="Proteomes" id="UP001318300">
    <property type="component" value="Unassembled WGS sequence"/>
</dbReference>
<dbReference type="SUPFAM" id="SSF51905">
    <property type="entry name" value="FAD/NAD(P)-binding domain"/>
    <property type="match status" value="1"/>
</dbReference>